<dbReference type="RefSeq" id="WP_079681911.1">
    <property type="nucleotide sequence ID" value="NZ_FUYQ01000001.1"/>
</dbReference>
<proteinExistence type="predicted"/>
<reference evidence="2" key="1">
    <citation type="submission" date="2017-02" db="EMBL/GenBank/DDBJ databases">
        <authorList>
            <person name="Varghese N."/>
            <person name="Submissions S."/>
        </authorList>
    </citation>
    <scope>NUCLEOTIDE SEQUENCE [LARGE SCALE GENOMIC DNA]</scope>
    <source>
        <strain evidence="2">DSM 24967</strain>
    </source>
</reference>
<keyword evidence="2" id="KW-1185">Reference proteome</keyword>
<dbReference type="Proteomes" id="UP000190852">
    <property type="component" value="Unassembled WGS sequence"/>
</dbReference>
<accession>A0A1T4ZUX4</accession>
<evidence type="ECO:0000313" key="1">
    <source>
        <dbReference type="EMBL" id="SKB26309.1"/>
    </source>
</evidence>
<sequence length="305" mass="35650">MFQDLKNYVNEYLYNKEVLGVSPSLEEFKRLLTMSIIKECNSGIEVYEGYSPREITLMLYSPFESDCPVQLNKLSSEEYAMIPIFRQVKRLMEVIEEKKELKLTAKGNLPVKIVKELYSLGISDDFIEAGIYKLAKEQDSKRVRIVRILAHSAGLIKKRKGVLSLTVEGVRNLKDDSLLLKTLIGAFCRKIDWEILDFMNIYGDIIRIEVAFSIVLLARYGTEKRIEQFYAVKNYNAFPLYFESPVSEDTLCWDYNNSYRERIIKGFMKHFGLIEFEPREKMCDSIYLQKTAIFDKLFRIIPPKQ</sequence>
<gene>
    <name evidence="1" type="ORF">SAMN05660349_00134</name>
</gene>
<dbReference type="AlphaFoldDB" id="A0A1T4ZUX4"/>
<name>A0A1T4ZUX4_9BACT</name>
<protein>
    <submittedName>
        <fullName evidence="1">Uncharacterized protein</fullName>
    </submittedName>
</protein>
<organism evidence="1 2">
    <name type="scientific">Parabacteroides chartae</name>
    <dbReference type="NCBI Taxonomy" id="1037355"/>
    <lineage>
        <taxon>Bacteria</taxon>
        <taxon>Pseudomonadati</taxon>
        <taxon>Bacteroidota</taxon>
        <taxon>Bacteroidia</taxon>
        <taxon>Bacteroidales</taxon>
        <taxon>Tannerellaceae</taxon>
        <taxon>Parabacteroides</taxon>
    </lineage>
</organism>
<dbReference type="EMBL" id="FUYQ01000001">
    <property type="protein sequence ID" value="SKB26309.1"/>
    <property type="molecule type" value="Genomic_DNA"/>
</dbReference>
<evidence type="ECO:0000313" key="2">
    <source>
        <dbReference type="Proteomes" id="UP000190852"/>
    </source>
</evidence>